<reference evidence="8 9" key="1">
    <citation type="submission" date="2012-04" db="EMBL/GenBank/DDBJ databases">
        <title>The Genome Sequence of Afipia broomeae ATCC 49717.</title>
        <authorList>
            <consortium name="The Broad Institute Genome Sequencing Platform"/>
            <person name="Earl A."/>
            <person name="Ward D."/>
            <person name="Feldgarden M."/>
            <person name="Gevers D."/>
            <person name="Huys G."/>
            <person name="Walker B."/>
            <person name="Young S.K."/>
            <person name="Zeng Q."/>
            <person name="Gargeya S."/>
            <person name="Fitzgerald M."/>
            <person name="Haas B."/>
            <person name="Abouelleil A."/>
            <person name="Alvarado L."/>
            <person name="Arachchi H.M."/>
            <person name="Berlin A."/>
            <person name="Chapman S.B."/>
            <person name="Goldberg J."/>
            <person name="Griggs A."/>
            <person name="Gujja S."/>
            <person name="Hansen M."/>
            <person name="Howarth C."/>
            <person name="Imamovic A."/>
            <person name="Larimer J."/>
            <person name="McCowen C."/>
            <person name="Montmayeur A."/>
            <person name="Murphy C."/>
            <person name="Neiman D."/>
            <person name="Pearson M."/>
            <person name="Priest M."/>
            <person name="Roberts A."/>
            <person name="Saif S."/>
            <person name="Shea T."/>
            <person name="Sisk P."/>
            <person name="Sykes S."/>
            <person name="Wortman J."/>
            <person name="Nusbaum C."/>
            <person name="Birren B."/>
        </authorList>
    </citation>
    <scope>NUCLEOTIDE SEQUENCE [LARGE SCALE GENOMIC DNA]</scope>
    <source>
        <strain evidence="8 9">ATCC 49717</strain>
    </source>
</reference>
<comment type="similarity">
    <text evidence="1">Belongs to the DNA2/NAM7 helicase family.</text>
</comment>
<sequence length="1183" mass="131939">MALKNNQASLEELFELPEDYLRGPQSEALRPGLIEAVDRKTKQDRLLKFWPKTGTAADEELRDLWRHERLQVDRIMSYPGADEVFAGVVAMIETSDTFCIVHEPGSMPLEGKLRTAPKRFWMRNLSVPANRVILWQNLGRLAKALGILHSHGLLHGRIDSYAVFTEGAQEADFRLGGFEWSLVLGEARTVHPPLQQVRTKIRQLTYSYAHDWKAIASLFASFIGIDPGGLRRADPYIDTDNPIELTDGEIDLLRRMIDPAREEVVEAKSVIRSIQVLTRELGGHRETRESRLLLLFRPNDKMAETIYTLSEESVAFDDIQAQQSFVESDLSSGARIVAPAGDDNPERLFLITDTTSYQLRRFSDSGASTWQVATVTSIIAREPGRAFGNSEIQPIRHPVELVSNNKEATRRLTELGAGALEWTLSLVKEKSHEEDPETRTLRHAVLLIQVVEALLHALEILPVAIVGTRSERGRVILQIAPRESPRDDVARSVGERNTADVLDRLFEKDDQGIDVEWRLSSSGGLGGRDAGDVSLRFESVEKDQSGRTVYEFSAFELPAEDDGLFLRKYGDHGTESLIRRRLRTTRALVEQRDLVTLFSDPRRNSRRTDTPLAKDEFYEDLDEAKQGVLEDLWTLEPSYFVVGPPGVGKTKLVSEVLRRKVSVDPAARVLVSTQSHQALDHILKATRRALSGNADDVIIVRSPGRDDAVSTEADVRRTAQDYLRRVCASDRFAEAPLGVQSGIADLEKAFAQDGFGTVQRRDARDAEGMRALTALVLGSANLVFSTSASADIERLIDESAQFDWVIIEEAAKATGPDLIAPLSLSGRRLFIGDHNQLPPFDTERMTSILSDQTALRNALVSSDEMIGPTFFESGLEELRKAAEDDDTLAQVSRSALRAFEPFRVLVEEDEKRRSVVAGTRRSVSSELLVQHRMDPQIAELISLCFYKGRLKTSDRRTKEASQPLPFTFGEGFPTSPLVFIDMPYVSRTGKAPPVETGRPRWSNGSEARVIVDLLERLRLLPQTGDQDAPSLAVLAPYRAQVDRIERQIEALKAKGGDILRFKGFAENGRICGTVDASQGSEADLVLVSLVRNNPRTGVPALGFLRDRRRMNVLLSRGRQQLVLVGSLEFLRESSRHATKDPKDELSFVVTFLETIEALRNQQAQRGGPAATIITPAELLRRAR</sequence>
<dbReference type="HOGENOM" id="CLU_271802_0_0_5"/>
<evidence type="ECO:0000313" key="8">
    <source>
        <dbReference type="EMBL" id="EKS41316.1"/>
    </source>
</evidence>
<gene>
    <name evidence="8" type="ORF">HMPREF9695_00408</name>
</gene>
<comment type="caution">
    <text evidence="8">The sequence shown here is derived from an EMBL/GenBank/DDBJ whole genome shotgun (WGS) entry which is preliminary data.</text>
</comment>
<dbReference type="eggNOG" id="COG1112">
    <property type="taxonomic scope" value="Bacteria"/>
</dbReference>
<feature type="domain" description="DNA2/NAM7 helicase helicase" evidence="6">
    <location>
        <begin position="640"/>
        <end position="840"/>
    </location>
</feature>
<dbReference type="PANTHER" id="PTHR43788">
    <property type="entry name" value="DNA2/NAM7 HELICASE FAMILY MEMBER"/>
    <property type="match status" value="1"/>
</dbReference>
<evidence type="ECO:0000256" key="1">
    <source>
        <dbReference type="ARBA" id="ARBA00007913"/>
    </source>
</evidence>
<keyword evidence="5" id="KW-0067">ATP-binding</keyword>
<evidence type="ECO:0000259" key="6">
    <source>
        <dbReference type="Pfam" id="PF13086"/>
    </source>
</evidence>
<dbReference type="Pfam" id="PF13087">
    <property type="entry name" value="AAA_12"/>
    <property type="match status" value="1"/>
</dbReference>
<dbReference type="eggNOG" id="COG0515">
    <property type="taxonomic scope" value="Bacteria"/>
</dbReference>
<dbReference type="InterPro" id="IPR050534">
    <property type="entry name" value="Coronavir_polyprotein_1ab"/>
</dbReference>
<dbReference type="RefSeq" id="WP_006019118.1">
    <property type="nucleotide sequence ID" value="NZ_KB375282.1"/>
</dbReference>
<protein>
    <recommendedName>
        <fullName evidence="10">DNA helicase</fullName>
    </recommendedName>
</protein>
<evidence type="ECO:0000259" key="7">
    <source>
        <dbReference type="Pfam" id="PF13087"/>
    </source>
</evidence>
<evidence type="ECO:0000256" key="4">
    <source>
        <dbReference type="ARBA" id="ARBA00022806"/>
    </source>
</evidence>
<dbReference type="SUPFAM" id="SSF52540">
    <property type="entry name" value="P-loop containing nucleoside triphosphate hydrolases"/>
    <property type="match status" value="1"/>
</dbReference>
<proteinExistence type="inferred from homology"/>
<accession>K8PIH6</accession>
<dbReference type="CDD" id="cd18808">
    <property type="entry name" value="SF1_C_Upf1"/>
    <property type="match status" value="1"/>
</dbReference>
<keyword evidence="4" id="KW-0347">Helicase</keyword>
<evidence type="ECO:0000256" key="2">
    <source>
        <dbReference type="ARBA" id="ARBA00022741"/>
    </source>
</evidence>
<keyword evidence="9" id="KW-1185">Reference proteome</keyword>
<dbReference type="Gene3D" id="3.40.50.300">
    <property type="entry name" value="P-loop containing nucleotide triphosphate hydrolases"/>
    <property type="match status" value="2"/>
</dbReference>
<evidence type="ECO:0008006" key="10">
    <source>
        <dbReference type="Google" id="ProtNLM"/>
    </source>
</evidence>
<keyword evidence="2" id="KW-0547">Nucleotide-binding</keyword>
<dbReference type="InterPro" id="IPR041677">
    <property type="entry name" value="DNA2/NAM7_AAA_11"/>
</dbReference>
<dbReference type="Pfam" id="PF13086">
    <property type="entry name" value="AAA_11"/>
    <property type="match status" value="1"/>
</dbReference>
<dbReference type="GO" id="GO:0005524">
    <property type="term" value="F:ATP binding"/>
    <property type="evidence" value="ECO:0007669"/>
    <property type="project" value="UniProtKB-KW"/>
</dbReference>
<name>K8PIH6_9BRAD</name>
<dbReference type="Proteomes" id="UP000001096">
    <property type="component" value="Unassembled WGS sequence"/>
</dbReference>
<keyword evidence="3" id="KW-0378">Hydrolase</keyword>
<dbReference type="GO" id="GO:0016787">
    <property type="term" value="F:hydrolase activity"/>
    <property type="evidence" value="ECO:0007669"/>
    <property type="project" value="UniProtKB-KW"/>
</dbReference>
<dbReference type="InterPro" id="IPR041679">
    <property type="entry name" value="DNA2/NAM7-like_C"/>
</dbReference>
<dbReference type="PANTHER" id="PTHR43788:SF8">
    <property type="entry name" value="DNA-BINDING PROTEIN SMUBP-2"/>
    <property type="match status" value="1"/>
</dbReference>
<dbReference type="GO" id="GO:0043139">
    <property type="term" value="F:5'-3' DNA helicase activity"/>
    <property type="evidence" value="ECO:0007669"/>
    <property type="project" value="TreeGrafter"/>
</dbReference>
<dbReference type="EMBL" id="AGWX01000001">
    <property type="protein sequence ID" value="EKS41316.1"/>
    <property type="molecule type" value="Genomic_DNA"/>
</dbReference>
<organism evidence="8 9">
    <name type="scientific">Afipia broomeae ATCC 49717</name>
    <dbReference type="NCBI Taxonomy" id="883078"/>
    <lineage>
        <taxon>Bacteria</taxon>
        <taxon>Pseudomonadati</taxon>
        <taxon>Pseudomonadota</taxon>
        <taxon>Alphaproteobacteria</taxon>
        <taxon>Hyphomicrobiales</taxon>
        <taxon>Nitrobacteraceae</taxon>
        <taxon>Afipia</taxon>
    </lineage>
</organism>
<evidence type="ECO:0000256" key="3">
    <source>
        <dbReference type="ARBA" id="ARBA00022801"/>
    </source>
</evidence>
<evidence type="ECO:0000256" key="5">
    <source>
        <dbReference type="ARBA" id="ARBA00022840"/>
    </source>
</evidence>
<dbReference type="InterPro" id="IPR027417">
    <property type="entry name" value="P-loop_NTPase"/>
</dbReference>
<dbReference type="AlphaFoldDB" id="K8PIH6"/>
<dbReference type="InterPro" id="IPR047187">
    <property type="entry name" value="SF1_C_Upf1"/>
</dbReference>
<feature type="domain" description="DNA2/NAM7 helicase-like C-terminal" evidence="7">
    <location>
        <begin position="923"/>
        <end position="1126"/>
    </location>
</feature>
<evidence type="ECO:0000313" key="9">
    <source>
        <dbReference type="Proteomes" id="UP000001096"/>
    </source>
</evidence>
<dbReference type="PATRIC" id="fig|883078.3.peg.429"/>